<reference evidence="1" key="1">
    <citation type="journal article" date="2014" name="Front. Microbiol.">
        <title>High frequency of phylogenetically diverse reductive dehalogenase-homologous genes in deep subseafloor sedimentary metagenomes.</title>
        <authorList>
            <person name="Kawai M."/>
            <person name="Futagami T."/>
            <person name="Toyoda A."/>
            <person name="Takaki Y."/>
            <person name="Nishi S."/>
            <person name="Hori S."/>
            <person name="Arai W."/>
            <person name="Tsubouchi T."/>
            <person name="Morono Y."/>
            <person name="Uchiyama I."/>
            <person name="Ito T."/>
            <person name="Fujiyama A."/>
            <person name="Inagaki F."/>
            <person name="Takami H."/>
        </authorList>
    </citation>
    <scope>NUCLEOTIDE SEQUENCE</scope>
    <source>
        <strain evidence="1">Expedition CK06-06</strain>
    </source>
</reference>
<accession>X0SMV7</accession>
<name>X0SMV7_9ZZZZ</name>
<proteinExistence type="predicted"/>
<gene>
    <name evidence="1" type="ORF">S01H1_18651</name>
</gene>
<dbReference type="AlphaFoldDB" id="X0SMV7"/>
<organism evidence="1">
    <name type="scientific">marine sediment metagenome</name>
    <dbReference type="NCBI Taxonomy" id="412755"/>
    <lineage>
        <taxon>unclassified sequences</taxon>
        <taxon>metagenomes</taxon>
        <taxon>ecological metagenomes</taxon>
    </lineage>
</organism>
<comment type="caution">
    <text evidence="1">The sequence shown here is derived from an EMBL/GenBank/DDBJ whole genome shotgun (WGS) entry which is preliminary data.</text>
</comment>
<feature type="non-terminal residue" evidence="1">
    <location>
        <position position="1"/>
    </location>
</feature>
<evidence type="ECO:0000313" key="1">
    <source>
        <dbReference type="EMBL" id="GAF82408.1"/>
    </source>
</evidence>
<dbReference type="EMBL" id="BARS01009989">
    <property type="protein sequence ID" value="GAF82408.1"/>
    <property type="molecule type" value="Genomic_DNA"/>
</dbReference>
<sequence>PYFQGALIRNDKQLTLSWEQYQFLENNTRVMSLHWYKLSYVVA</sequence>
<protein>
    <submittedName>
        <fullName evidence="1">Uncharacterized protein</fullName>
    </submittedName>
</protein>